<name>A0A3R8S5Q4_9BURK</name>
<comment type="similarity">
    <text evidence="2">Belongs to the MipA/OmpV family.</text>
</comment>
<dbReference type="PANTHER" id="PTHR38776">
    <property type="entry name" value="MLTA-INTERACTING PROTEIN-RELATED"/>
    <property type="match status" value="1"/>
</dbReference>
<gene>
    <name evidence="6" type="ORF">EIP75_21925</name>
</gene>
<evidence type="ECO:0000256" key="5">
    <source>
        <dbReference type="ARBA" id="ARBA00023237"/>
    </source>
</evidence>
<evidence type="ECO:0000313" key="7">
    <source>
        <dbReference type="Proteomes" id="UP000269265"/>
    </source>
</evidence>
<evidence type="ECO:0000256" key="4">
    <source>
        <dbReference type="ARBA" id="ARBA00023136"/>
    </source>
</evidence>
<keyword evidence="7" id="KW-1185">Reference proteome</keyword>
<sequence>MKHILLASLAILCTGVRAEDPVKPSELPLWEIGVGGGGISQLAYPGADEQVNKAVALPYVVYRGKRLRSDADGTGLRAIRTDDFELDLSLSGSLSSGSKPLKAREGMDRLPTLVEFGPVARWYLNGREASHRITFELPVRGVFEVRDLGRHRGMSLEPEISLHHRDRTGWSYGVGFSALLGDRRLGETYYEVKPEDALADRPAYDASSGLISWRLKTSLSRQLTPDMRVFGFLRLESVAGAANDDSPLVRRTNGASVGVGLIYTLKRSDARAVD</sequence>
<dbReference type="AlphaFoldDB" id="A0A3R8S5Q4"/>
<dbReference type="Pfam" id="PF06629">
    <property type="entry name" value="MipA"/>
    <property type="match status" value="1"/>
</dbReference>
<dbReference type="EMBL" id="RSED01000027">
    <property type="protein sequence ID" value="RRS01131.1"/>
    <property type="molecule type" value="Genomic_DNA"/>
</dbReference>
<keyword evidence="4" id="KW-0472">Membrane</keyword>
<evidence type="ECO:0000313" key="6">
    <source>
        <dbReference type="EMBL" id="RRS01131.1"/>
    </source>
</evidence>
<comment type="subcellular location">
    <subcellularLocation>
        <location evidence="1">Cell outer membrane</location>
    </subcellularLocation>
</comment>
<keyword evidence="3" id="KW-0732">Signal</keyword>
<comment type="caution">
    <text evidence="6">The sequence shown here is derived from an EMBL/GenBank/DDBJ whole genome shotgun (WGS) entry which is preliminary data.</text>
</comment>
<dbReference type="GO" id="GO:0009279">
    <property type="term" value="C:cell outer membrane"/>
    <property type="evidence" value="ECO:0007669"/>
    <property type="project" value="UniProtKB-SubCell"/>
</dbReference>
<dbReference type="InterPro" id="IPR010583">
    <property type="entry name" value="MipA"/>
</dbReference>
<dbReference type="RefSeq" id="WP_125245337.1">
    <property type="nucleotide sequence ID" value="NZ_RSED01000027.1"/>
</dbReference>
<protein>
    <submittedName>
        <fullName evidence="6">MipA/OmpV family protein</fullName>
    </submittedName>
</protein>
<dbReference type="PANTHER" id="PTHR38776:SF1">
    <property type="entry name" value="MLTA-INTERACTING PROTEIN-RELATED"/>
    <property type="match status" value="1"/>
</dbReference>
<evidence type="ECO:0000256" key="2">
    <source>
        <dbReference type="ARBA" id="ARBA00005722"/>
    </source>
</evidence>
<organism evidence="6 7">
    <name type="scientific">Aquabacterium soli</name>
    <dbReference type="NCBI Taxonomy" id="2493092"/>
    <lineage>
        <taxon>Bacteria</taxon>
        <taxon>Pseudomonadati</taxon>
        <taxon>Pseudomonadota</taxon>
        <taxon>Betaproteobacteria</taxon>
        <taxon>Burkholderiales</taxon>
        <taxon>Aquabacterium</taxon>
    </lineage>
</organism>
<accession>A0A3R8S5Q4</accession>
<evidence type="ECO:0000256" key="3">
    <source>
        <dbReference type="ARBA" id="ARBA00022729"/>
    </source>
</evidence>
<dbReference type="OrthoDB" id="5290976at2"/>
<keyword evidence="5" id="KW-0998">Cell outer membrane</keyword>
<dbReference type="Proteomes" id="UP000269265">
    <property type="component" value="Unassembled WGS sequence"/>
</dbReference>
<reference evidence="6 7" key="1">
    <citation type="submission" date="2018-12" db="EMBL/GenBank/DDBJ databases">
        <title>The whole draft genome of Aquabacterium sp. SJQ9.</title>
        <authorList>
            <person name="Sun L."/>
            <person name="Gao X."/>
            <person name="Chen W."/>
            <person name="Huang K."/>
        </authorList>
    </citation>
    <scope>NUCLEOTIDE SEQUENCE [LARGE SCALE GENOMIC DNA]</scope>
    <source>
        <strain evidence="6 7">SJQ9</strain>
    </source>
</reference>
<evidence type="ECO:0000256" key="1">
    <source>
        <dbReference type="ARBA" id="ARBA00004442"/>
    </source>
</evidence>
<proteinExistence type="inferred from homology"/>